<dbReference type="SUPFAM" id="SSF53335">
    <property type="entry name" value="S-adenosyl-L-methionine-dependent methyltransferases"/>
    <property type="match status" value="1"/>
</dbReference>
<protein>
    <submittedName>
        <fullName evidence="2">FkbM family methyltransferase</fullName>
    </submittedName>
</protein>
<dbReference type="NCBIfam" id="TIGR01444">
    <property type="entry name" value="fkbM_fam"/>
    <property type="match status" value="1"/>
</dbReference>
<dbReference type="InterPro" id="IPR052514">
    <property type="entry name" value="SAM-dependent_MTase"/>
</dbReference>
<evidence type="ECO:0000313" key="2">
    <source>
        <dbReference type="EMBL" id="MEY8039860.1"/>
    </source>
</evidence>
<keyword evidence="3" id="KW-1185">Reference proteome</keyword>
<gene>
    <name evidence="2" type="ORF">AB8O55_10670</name>
</gene>
<dbReference type="Gene3D" id="3.40.50.150">
    <property type="entry name" value="Vaccinia Virus protein VP39"/>
    <property type="match status" value="1"/>
</dbReference>
<sequence length="256" mass="27300">MTGLRLVEIDDAFSCYSPANGNPVLSEAVLIYDEIFRRDTYLGGLGPIDPRVVVDAGANIGLFTLFVKQRFPAASVLAVEPVPQNVAALRANLALHGVSGVTVHAGGLSDREGDARFFYFPAMPGNSTVHLDGKLADKRTVATYAGPEVAEQVYRHEECAVAVRPLSAVLRGSAHAEGDIDLLKVDVEGSEEAVLAGVSDADWRRIRHVVLEVHTAGGALDRVADLLRERGFAVELQDAAAAPKGTGTRMVYARRG</sequence>
<dbReference type="PANTHER" id="PTHR34203:SF13">
    <property type="entry name" value="EXPRESSED PROTEIN"/>
    <property type="match status" value="1"/>
</dbReference>
<dbReference type="GO" id="GO:0032259">
    <property type="term" value="P:methylation"/>
    <property type="evidence" value="ECO:0007669"/>
    <property type="project" value="UniProtKB-KW"/>
</dbReference>
<dbReference type="GO" id="GO:0008168">
    <property type="term" value="F:methyltransferase activity"/>
    <property type="evidence" value="ECO:0007669"/>
    <property type="project" value="UniProtKB-KW"/>
</dbReference>
<dbReference type="Pfam" id="PF05050">
    <property type="entry name" value="Methyltransf_21"/>
    <property type="match status" value="1"/>
</dbReference>
<keyword evidence="2" id="KW-0808">Transferase</keyword>
<dbReference type="InterPro" id="IPR029063">
    <property type="entry name" value="SAM-dependent_MTases_sf"/>
</dbReference>
<feature type="domain" description="Methyltransferase FkbM" evidence="1">
    <location>
        <begin position="55"/>
        <end position="232"/>
    </location>
</feature>
<accession>A0ABV4CFH7</accession>
<dbReference type="EMBL" id="JBGEHV010000015">
    <property type="protein sequence ID" value="MEY8039860.1"/>
    <property type="molecule type" value="Genomic_DNA"/>
</dbReference>
<proteinExistence type="predicted"/>
<keyword evidence="2" id="KW-0489">Methyltransferase</keyword>
<dbReference type="RefSeq" id="WP_345363911.1">
    <property type="nucleotide sequence ID" value="NZ_BAABII010000010.1"/>
</dbReference>
<comment type="caution">
    <text evidence="2">The sequence shown here is derived from an EMBL/GenBank/DDBJ whole genome shotgun (WGS) entry which is preliminary data.</text>
</comment>
<dbReference type="Proteomes" id="UP001564626">
    <property type="component" value="Unassembled WGS sequence"/>
</dbReference>
<dbReference type="PANTHER" id="PTHR34203">
    <property type="entry name" value="METHYLTRANSFERASE, FKBM FAMILY PROTEIN"/>
    <property type="match status" value="1"/>
</dbReference>
<evidence type="ECO:0000313" key="3">
    <source>
        <dbReference type="Proteomes" id="UP001564626"/>
    </source>
</evidence>
<organism evidence="2 3">
    <name type="scientific">Saccharopolyspora cebuensis</name>
    <dbReference type="NCBI Taxonomy" id="418759"/>
    <lineage>
        <taxon>Bacteria</taxon>
        <taxon>Bacillati</taxon>
        <taxon>Actinomycetota</taxon>
        <taxon>Actinomycetes</taxon>
        <taxon>Pseudonocardiales</taxon>
        <taxon>Pseudonocardiaceae</taxon>
        <taxon>Saccharopolyspora</taxon>
    </lineage>
</organism>
<name>A0ABV4CFH7_9PSEU</name>
<evidence type="ECO:0000259" key="1">
    <source>
        <dbReference type="Pfam" id="PF05050"/>
    </source>
</evidence>
<reference evidence="2 3" key="1">
    <citation type="submission" date="2024-08" db="EMBL/GenBank/DDBJ databases">
        <title>Genome mining of Saccharopolyspora cebuensis PGLac3 from Nigerian medicinal plant.</title>
        <authorList>
            <person name="Ezeobiora C.E."/>
            <person name="Igbokwe N.H."/>
            <person name="Amin D.H."/>
            <person name="Mendie U.E."/>
        </authorList>
    </citation>
    <scope>NUCLEOTIDE SEQUENCE [LARGE SCALE GENOMIC DNA]</scope>
    <source>
        <strain evidence="2 3">PGLac3</strain>
    </source>
</reference>
<dbReference type="InterPro" id="IPR006342">
    <property type="entry name" value="FkbM_mtfrase"/>
</dbReference>